<gene>
    <name evidence="2" type="ORF">V9T40_009035</name>
</gene>
<dbReference type="EMBL" id="JBBCAQ010000010">
    <property type="protein sequence ID" value="KAK7601594.1"/>
    <property type="molecule type" value="Genomic_DNA"/>
</dbReference>
<evidence type="ECO:0000313" key="3">
    <source>
        <dbReference type="Proteomes" id="UP001367676"/>
    </source>
</evidence>
<evidence type="ECO:0000313" key="2">
    <source>
        <dbReference type="EMBL" id="KAK7601594.1"/>
    </source>
</evidence>
<comment type="caution">
    <text evidence="2">The sequence shown here is derived from an EMBL/GenBank/DDBJ whole genome shotgun (WGS) entry which is preliminary data.</text>
</comment>
<evidence type="ECO:0000256" key="1">
    <source>
        <dbReference type="SAM" id="MobiDB-lite"/>
    </source>
</evidence>
<dbReference type="Proteomes" id="UP001367676">
    <property type="component" value="Unassembled WGS sequence"/>
</dbReference>
<keyword evidence="3" id="KW-1185">Reference proteome</keyword>
<dbReference type="AlphaFoldDB" id="A0AAN9Y7R3"/>
<reference evidence="2 3" key="1">
    <citation type="submission" date="2024-03" db="EMBL/GenBank/DDBJ databases">
        <title>Adaptation during the transition from Ophiocordyceps entomopathogen to insect associate is accompanied by gene loss and intensified selection.</title>
        <authorList>
            <person name="Ward C.M."/>
            <person name="Onetto C.A."/>
            <person name="Borneman A.R."/>
        </authorList>
    </citation>
    <scope>NUCLEOTIDE SEQUENCE [LARGE SCALE GENOMIC DNA]</scope>
    <source>
        <strain evidence="2">AWRI1</strain>
        <tissue evidence="2">Single Adult Female</tissue>
    </source>
</reference>
<accession>A0AAN9Y7R3</accession>
<feature type="region of interest" description="Disordered" evidence="1">
    <location>
        <begin position="1"/>
        <end position="39"/>
    </location>
</feature>
<organism evidence="2 3">
    <name type="scientific">Parthenolecanium corni</name>
    <dbReference type="NCBI Taxonomy" id="536013"/>
    <lineage>
        <taxon>Eukaryota</taxon>
        <taxon>Metazoa</taxon>
        <taxon>Ecdysozoa</taxon>
        <taxon>Arthropoda</taxon>
        <taxon>Hexapoda</taxon>
        <taxon>Insecta</taxon>
        <taxon>Pterygota</taxon>
        <taxon>Neoptera</taxon>
        <taxon>Paraneoptera</taxon>
        <taxon>Hemiptera</taxon>
        <taxon>Sternorrhyncha</taxon>
        <taxon>Coccoidea</taxon>
        <taxon>Coccidae</taxon>
        <taxon>Parthenolecanium</taxon>
    </lineage>
</organism>
<sequence>MSYMTPPGPLRNGASKLEKRVDTGSREFESAGEKAQDAERRRSYGRHDFRGCYECSFDDRFSSCTSLERGFDWKFDGLQRYSCQSAAGCSMLKFFFAYFLLRNPAASSIVDAPLRKGNCILTGPIVPIDGDVCTCDRCQCVVNFLIKMYAHLLLA</sequence>
<protein>
    <submittedName>
        <fullName evidence="2">Uncharacterized protein</fullName>
    </submittedName>
</protein>
<feature type="compositionally biased region" description="Basic and acidic residues" evidence="1">
    <location>
        <begin position="16"/>
        <end position="39"/>
    </location>
</feature>
<proteinExistence type="predicted"/>
<name>A0AAN9Y7R3_9HEMI</name>